<proteinExistence type="predicted"/>
<dbReference type="Proteomes" id="UP000886653">
    <property type="component" value="Unassembled WGS sequence"/>
</dbReference>
<dbReference type="EMBL" id="MU167322">
    <property type="protein sequence ID" value="KAG0143306.1"/>
    <property type="molecule type" value="Genomic_DNA"/>
</dbReference>
<reference evidence="1" key="1">
    <citation type="submission" date="2013-11" db="EMBL/GenBank/DDBJ databases">
        <title>Genome sequence of the fusiform rust pathogen reveals effectors for host alternation and coevolution with pine.</title>
        <authorList>
            <consortium name="DOE Joint Genome Institute"/>
            <person name="Smith K."/>
            <person name="Pendleton A."/>
            <person name="Kubisiak T."/>
            <person name="Anderson C."/>
            <person name="Salamov A."/>
            <person name="Aerts A."/>
            <person name="Riley R."/>
            <person name="Clum A."/>
            <person name="Lindquist E."/>
            <person name="Ence D."/>
            <person name="Campbell M."/>
            <person name="Kronenberg Z."/>
            <person name="Feau N."/>
            <person name="Dhillon B."/>
            <person name="Hamelin R."/>
            <person name="Burleigh J."/>
            <person name="Smith J."/>
            <person name="Yandell M."/>
            <person name="Nelson C."/>
            <person name="Grigoriev I."/>
            <person name="Davis J."/>
        </authorList>
    </citation>
    <scope>NUCLEOTIDE SEQUENCE</scope>
    <source>
        <strain evidence="1">G11</strain>
    </source>
</reference>
<gene>
    <name evidence="1" type="ORF">CROQUDRAFT_96417</name>
</gene>
<protein>
    <submittedName>
        <fullName evidence="1">Uncharacterized protein</fullName>
    </submittedName>
</protein>
<name>A0A9P6NB33_9BASI</name>
<dbReference type="AlphaFoldDB" id="A0A9P6NB33"/>
<evidence type="ECO:0000313" key="1">
    <source>
        <dbReference type="EMBL" id="KAG0143306.1"/>
    </source>
</evidence>
<accession>A0A9P6NB33</accession>
<sequence length="129" mass="14342">MSTRTSTRTDTRTSSLKFADGTMFCFWTTIPPTSAQQLDCTVNSAPKGKHPESTNRQTWKIPGAGAIALLGDYMHHGHAAEHSKPPVYNRLTLEPIQRMSCCLCLLTIYVQLGHLTPPLLNDLFISRIN</sequence>
<comment type="caution">
    <text evidence="1">The sequence shown here is derived from an EMBL/GenBank/DDBJ whole genome shotgun (WGS) entry which is preliminary data.</text>
</comment>
<organism evidence="1 2">
    <name type="scientific">Cronartium quercuum f. sp. fusiforme G11</name>
    <dbReference type="NCBI Taxonomy" id="708437"/>
    <lineage>
        <taxon>Eukaryota</taxon>
        <taxon>Fungi</taxon>
        <taxon>Dikarya</taxon>
        <taxon>Basidiomycota</taxon>
        <taxon>Pucciniomycotina</taxon>
        <taxon>Pucciniomycetes</taxon>
        <taxon>Pucciniales</taxon>
        <taxon>Coleosporiaceae</taxon>
        <taxon>Cronartium</taxon>
    </lineage>
</organism>
<keyword evidence="2" id="KW-1185">Reference proteome</keyword>
<evidence type="ECO:0000313" key="2">
    <source>
        <dbReference type="Proteomes" id="UP000886653"/>
    </source>
</evidence>